<comment type="caution">
    <text evidence="2">The sequence shown here is derived from an EMBL/GenBank/DDBJ whole genome shotgun (WGS) entry which is preliminary data.</text>
</comment>
<proteinExistence type="predicted"/>
<dbReference type="GO" id="GO:0016868">
    <property type="term" value="F:intramolecular phosphotransferase activity"/>
    <property type="evidence" value="ECO:0007669"/>
    <property type="project" value="InterPro"/>
</dbReference>
<dbReference type="Gene3D" id="3.30.310.50">
    <property type="entry name" value="Alpha-D-phosphohexomutase, C-terminal domain"/>
    <property type="match status" value="1"/>
</dbReference>
<protein>
    <recommendedName>
        <fullName evidence="1">Alpha-D-phosphohexomutase C-terminal domain-containing protein</fullName>
    </recommendedName>
</protein>
<name>A0A3B8WI36_MARNT</name>
<gene>
    <name evidence="2" type="ORF">DCF82_18790</name>
</gene>
<dbReference type="InterPro" id="IPR036900">
    <property type="entry name" value="A-D-PHexomutase_C_sf"/>
</dbReference>
<dbReference type="Proteomes" id="UP000261325">
    <property type="component" value="Unassembled WGS sequence"/>
</dbReference>
<dbReference type="SUPFAM" id="SSF55957">
    <property type="entry name" value="Phosphoglucomutase, C-terminal domain"/>
    <property type="match status" value="1"/>
</dbReference>
<feature type="non-terminal residue" evidence="2">
    <location>
        <position position="1"/>
    </location>
</feature>
<organism evidence="2 3">
    <name type="scientific">Marinobacter nauticus</name>
    <name type="common">Marinobacter hydrocarbonoclasticus</name>
    <name type="synonym">Marinobacter aquaeolei</name>
    <dbReference type="NCBI Taxonomy" id="2743"/>
    <lineage>
        <taxon>Bacteria</taxon>
        <taxon>Pseudomonadati</taxon>
        <taxon>Pseudomonadota</taxon>
        <taxon>Gammaproteobacteria</taxon>
        <taxon>Pseudomonadales</taxon>
        <taxon>Marinobacteraceae</taxon>
        <taxon>Marinobacter</taxon>
    </lineage>
</organism>
<accession>A0A3B8WI36</accession>
<dbReference type="EMBL" id="DLYI01000258">
    <property type="protein sequence ID" value="HAC29827.1"/>
    <property type="molecule type" value="Genomic_DNA"/>
</dbReference>
<evidence type="ECO:0000313" key="3">
    <source>
        <dbReference type="Proteomes" id="UP000261325"/>
    </source>
</evidence>
<feature type="non-terminal residue" evidence="2">
    <location>
        <position position="43"/>
    </location>
</feature>
<reference evidence="2 3" key="1">
    <citation type="journal article" date="2018" name="Nat. Biotechnol.">
        <title>A standardized bacterial taxonomy based on genome phylogeny substantially revises the tree of life.</title>
        <authorList>
            <person name="Parks D.H."/>
            <person name="Chuvochina M."/>
            <person name="Waite D.W."/>
            <person name="Rinke C."/>
            <person name="Skarshewski A."/>
            <person name="Chaumeil P.A."/>
            <person name="Hugenholtz P."/>
        </authorList>
    </citation>
    <scope>NUCLEOTIDE SEQUENCE [LARGE SCALE GENOMIC DNA]</scope>
    <source>
        <strain evidence="2">UBA9049</strain>
    </source>
</reference>
<feature type="domain" description="Alpha-D-phosphohexomutase C-terminal" evidence="1">
    <location>
        <begin position="1"/>
        <end position="40"/>
    </location>
</feature>
<dbReference type="Pfam" id="PF00408">
    <property type="entry name" value="PGM_PMM_IV"/>
    <property type="match status" value="1"/>
</dbReference>
<evidence type="ECO:0000259" key="1">
    <source>
        <dbReference type="Pfam" id="PF00408"/>
    </source>
</evidence>
<sequence>DGIRVDYADGWGLCRASNTTPVLVLRFEAETEQALERIKSVFR</sequence>
<dbReference type="AlphaFoldDB" id="A0A3B8WI36"/>
<evidence type="ECO:0000313" key="2">
    <source>
        <dbReference type="EMBL" id="HAC29827.1"/>
    </source>
</evidence>
<dbReference type="InterPro" id="IPR005843">
    <property type="entry name" value="A-D-PHexomutase_C"/>
</dbReference>